<proteinExistence type="predicted"/>
<keyword evidence="5" id="KW-0804">Transcription</keyword>
<feature type="compositionally biased region" description="Low complexity" evidence="7">
    <location>
        <begin position="461"/>
        <end position="476"/>
    </location>
</feature>
<feature type="compositionally biased region" description="Basic and acidic residues" evidence="7">
    <location>
        <begin position="613"/>
        <end position="627"/>
    </location>
</feature>
<feature type="compositionally biased region" description="Low complexity" evidence="7">
    <location>
        <begin position="390"/>
        <end position="402"/>
    </location>
</feature>
<protein>
    <recommendedName>
        <fullName evidence="8">Zn(2)-C6 fungal-type domain-containing protein</fullName>
    </recommendedName>
</protein>
<dbReference type="Pfam" id="PF00172">
    <property type="entry name" value="Zn_clus"/>
    <property type="match status" value="2"/>
</dbReference>
<dbReference type="InterPro" id="IPR001138">
    <property type="entry name" value="Zn2Cys6_DnaBD"/>
</dbReference>
<feature type="region of interest" description="Disordered" evidence="7">
    <location>
        <begin position="597"/>
        <end position="627"/>
    </location>
</feature>
<evidence type="ECO:0000256" key="4">
    <source>
        <dbReference type="ARBA" id="ARBA00023125"/>
    </source>
</evidence>
<name>A0A9P4PB30_9PLEO</name>
<comment type="caution">
    <text evidence="9">The sequence shown here is derived from an EMBL/GenBank/DDBJ whole genome shotgun (WGS) entry which is preliminary data.</text>
</comment>
<evidence type="ECO:0000313" key="10">
    <source>
        <dbReference type="Proteomes" id="UP000799764"/>
    </source>
</evidence>
<evidence type="ECO:0000256" key="5">
    <source>
        <dbReference type="ARBA" id="ARBA00023163"/>
    </source>
</evidence>
<evidence type="ECO:0000256" key="1">
    <source>
        <dbReference type="ARBA" id="ARBA00022723"/>
    </source>
</evidence>
<evidence type="ECO:0000256" key="7">
    <source>
        <dbReference type="SAM" id="MobiDB-lite"/>
    </source>
</evidence>
<dbReference type="PROSITE" id="PS00463">
    <property type="entry name" value="ZN2_CY6_FUNGAL_1"/>
    <property type="match status" value="1"/>
</dbReference>
<keyword evidence="10" id="KW-1185">Reference proteome</keyword>
<dbReference type="AlphaFoldDB" id="A0A9P4PB30"/>
<keyword evidence="2" id="KW-0862">Zinc</keyword>
<sequence length="788" mass="87556">MSLFGGDESIPSAPSPSPSERSSSPPIAQEAPSLPFAVPDPDDSLDEDFQPSSPEAELAPLEQRIVKPQAWRRYTEADREIVASLENIESADLAAHLYNAHSLKRRLRRPAEQLGNLKDWQSKDAWLKKGEELQYKDPLTGDLETELVPSKLWTAWPLPPKRLLPKGPALRKTEGSEDGWYISSASDRDSGQVMREELLALFMRTAKENWTSEQAVIKDTESHAETITISSSLSNSDSEVEVQPVIKNIKVDQRGNTPRNKRAKGAVSKLYSSETDGEQITRQLGDLNVDTEDDPPQGTSLDSELESASPNQMRQRSLSGSQQLTTGATFLTDDDEARRILEPSVNSLLCRIDELALAVHRNRLNHAGDGPPRSGSGSDYMTDGETPAPRARSLSRLQSRSQAPKKAHSRRPLVLQKHAPRPQEPRQESHNAADSNSASNYGADHESEDEDAPEKPKTARARSSSGNSSPRSNASSTPEVRRGAGLMDWSELLGLAAIAGFDKRVIESTAQRCSSLFGERMNFRTFDESLAKQPILEPVQYIPSMIPAPDEMQAEPDGAVRGPESSEQVRTSWAKRPYFDPGSLRCPHTDCPGSLKEFSGSSRLTQHVRRKHGYDPRTNDSDNEERTVGGVHIDGYLQPIWAKPGWLGHGRAKSEATETEPQMPRRKRQRLDSRPHSTVTSAYTTHDEQEDEEQTVPAHTPDPAVNPTRRAKPKKTCTNCSRRKKICDGNRPCERCRKLGEGETCEYRVAPTRLACLNCRRRKQKCDYGQPCARCKRNGQGESCQYPT</sequence>
<dbReference type="InterPro" id="IPR019622">
    <property type="entry name" value="Rrn9_dom"/>
</dbReference>
<dbReference type="GO" id="GO:0008270">
    <property type="term" value="F:zinc ion binding"/>
    <property type="evidence" value="ECO:0007669"/>
    <property type="project" value="InterPro"/>
</dbReference>
<evidence type="ECO:0000259" key="8">
    <source>
        <dbReference type="PROSITE" id="PS50048"/>
    </source>
</evidence>
<dbReference type="SMART" id="SM00066">
    <property type="entry name" value="GAL4"/>
    <property type="match status" value="2"/>
</dbReference>
<dbReference type="InterPro" id="IPR050335">
    <property type="entry name" value="ERT1_acuK_gluconeogen_tf"/>
</dbReference>
<evidence type="ECO:0000256" key="2">
    <source>
        <dbReference type="ARBA" id="ARBA00022833"/>
    </source>
</evidence>
<feature type="compositionally biased region" description="Acidic residues" evidence="7">
    <location>
        <begin position="40"/>
        <end position="49"/>
    </location>
</feature>
<evidence type="ECO:0000256" key="3">
    <source>
        <dbReference type="ARBA" id="ARBA00023015"/>
    </source>
</evidence>
<feature type="region of interest" description="Disordered" evidence="7">
    <location>
        <begin position="647"/>
        <end position="714"/>
    </location>
</feature>
<feature type="compositionally biased region" description="Low complexity" evidence="7">
    <location>
        <begin position="368"/>
        <end position="379"/>
    </location>
</feature>
<keyword evidence="6" id="KW-0539">Nucleus</keyword>
<dbReference type="GO" id="GO:0000981">
    <property type="term" value="F:DNA-binding transcription factor activity, RNA polymerase II-specific"/>
    <property type="evidence" value="ECO:0007669"/>
    <property type="project" value="InterPro"/>
</dbReference>
<evidence type="ECO:0000256" key="6">
    <source>
        <dbReference type="ARBA" id="ARBA00023242"/>
    </source>
</evidence>
<feature type="compositionally biased region" description="Basic and acidic residues" evidence="7">
    <location>
        <begin position="421"/>
        <end position="431"/>
    </location>
</feature>
<keyword evidence="3" id="KW-0805">Transcription regulation</keyword>
<organism evidence="9 10">
    <name type="scientific">Karstenula rhodostoma CBS 690.94</name>
    <dbReference type="NCBI Taxonomy" id="1392251"/>
    <lineage>
        <taxon>Eukaryota</taxon>
        <taxon>Fungi</taxon>
        <taxon>Dikarya</taxon>
        <taxon>Ascomycota</taxon>
        <taxon>Pezizomycotina</taxon>
        <taxon>Dothideomycetes</taxon>
        <taxon>Pleosporomycetidae</taxon>
        <taxon>Pleosporales</taxon>
        <taxon>Massarineae</taxon>
        <taxon>Didymosphaeriaceae</taxon>
        <taxon>Karstenula</taxon>
    </lineage>
</organism>
<gene>
    <name evidence="9" type="ORF">P171DRAFT_435528</name>
</gene>
<feature type="compositionally biased region" description="Polar residues" evidence="7">
    <location>
        <begin position="270"/>
        <end position="282"/>
    </location>
</feature>
<dbReference type="PANTHER" id="PTHR47659">
    <property type="entry name" value="ZN(II)2CYS6 TRANSCRIPTION FACTOR (EUROFUNG)-RELATED"/>
    <property type="match status" value="1"/>
</dbReference>
<feature type="region of interest" description="Disordered" evidence="7">
    <location>
        <begin position="364"/>
        <end position="481"/>
    </location>
</feature>
<dbReference type="EMBL" id="MU001507">
    <property type="protein sequence ID" value="KAF2440761.1"/>
    <property type="molecule type" value="Genomic_DNA"/>
</dbReference>
<evidence type="ECO:0000313" key="9">
    <source>
        <dbReference type="EMBL" id="KAF2440761.1"/>
    </source>
</evidence>
<feature type="compositionally biased region" description="Polar residues" evidence="7">
    <location>
        <begin position="297"/>
        <end position="329"/>
    </location>
</feature>
<keyword evidence="4" id="KW-0238">DNA-binding</keyword>
<reference evidence="9" key="1">
    <citation type="journal article" date="2020" name="Stud. Mycol.">
        <title>101 Dothideomycetes genomes: a test case for predicting lifestyles and emergence of pathogens.</title>
        <authorList>
            <person name="Haridas S."/>
            <person name="Albert R."/>
            <person name="Binder M."/>
            <person name="Bloem J."/>
            <person name="Labutti K."/>
            <person name="Salamov A."/>
            <person name="Andreopoulos B."/>
            <person name="Baker S."/>
            <person name="Barry K."/>
            <person name="Bills G."/>
            <person name="Bluhm B."/>
            <person name="Cannon C."/>
            <person name="Castanera R."/>
            <person name="Culley D."/>
            <person name="Daum C."/>
            <person name="Ezra D."/>
            <person name="Gonzalez J."/>
            <person name="Henrissat B."/>
            <person name="Kuo A."/>
            <person name="Liang C."/>
            <person name="Lipzen A."/>
            <person name="Lutzoni F."/>
            <person name="Magnuson J."/>
            <person name="Mondo S."/>
            <person name="Nolan M."/>
            <person name="Ohm R."/>
            <person name="Pangilinan J."/>
            <person name="Park H.-J."/>
            <person name="Ramirez L."/>
            <person name="Alfaro M."/>
            <person name="Sun H."/>
            <person name="Tritt A."/>
            <person name="Yoshinaga Y."/>
            <person name="Zwiers L.-H."/>
            <person name="Turgeon B."/>
            <person name="Goodwin S."/>
            <person name="Spatafora J."/>
            <person name="Crous P."/>
            <person name="Grigoriev I."/>
        </authorList>
    </citation>
    <scope>NUCLEOTIDE SEQUENCE</scope>
    <source>
        <strain evidence="9">CBS 690.94</strain>
    </source>
</reference>
<feature type="domain" description="Zn(2)-C6 fungal-type" evidence="8">
    <location>
        <begin position="755"/>
        <end position="786"/>
    </location>
</feature>
<dbReference type="Proteomes" id="UP000799764">
    <property type="component" value="Unassembled WGS sequence"/>
</dbReference>
<feature type="region of interest" description="Disordered" evidence="7">
    <location>
        <begin position="1"/>
        <end position="61"/>
    </location>
</feature>
<dbReference type="Pfam" id="PF10680">
    <property type="entry name" value="RRN9"/>
    <property type="match status" value="1"/>
</dbReference>
<dbReference type="GO" id="GO:0003677">
    <property type="term" value="F:DNA binding"/>
    <property type="evidence" value="ECO:0007669"/>
    <property type="project" value="UniProtKB-KW"/>
</dbReference>
<accession>A0A9P4PB30</accession>
<keyword evidence="1" id="KW-0479">Metal-binding</keyword>
<dbReference type="PANTHER" id="PTHR47659:SF7">
    <property type="entry name" value="FUNGAL TRANSCRIPTIONAL REGULATORY PROTEIN, N-TERMINAL DOMAIN-CONTAINING PROTEIN"/>
    <property type="match status" value="1"/>
</dbReference>
<feature type="compositionally biased region" description="Low complexity" evidence="7">
    <location>
        <begin position="8"/>
        <end position="28"/>
    </location>
</feature>
<feature type="region of interest" description="Disordered" evidence="7">
    <location>
        <begin position="253"/>
        <end position="330"/>
    </location>
</feature>
<dbReference type="InterPro" id="IPR036864">
    <property type="entry name" value="Zn2-C6_fun-type_DNA-bd_sf"/>
</dbReference>
<dbReference type="PROSITE" id="PS50048">
    <property type="entry name" value="ZN2_CY6_FUNGAL_2"/>
    <property type="match status" value="2"/>
</dbReference>
<feature type="domain" description="Zn(2)-C6 fungal-type" evidence="8">
    <location>
        <begin position="716"/>
        <end position="747"/>
    </location>
</feature>
<dbReference type="SUPFAM" id="SSF57701">
    <property type="entry name" value="Zn2/Cys6 DNA-binding domain"/>
    <property type="match status" value="1"/>
</dbReference>
<dbReference type="CDD" id="cd00067">
    <property type="entry name" value="GAL4"/>
    <property type="match status" value="2"/>
</dbReference>
<dbReference type="OrthoDB" id="5412288at2759"/>
<dbReference type="Gene3D" id="4.10.240.10">
    <property type="entry name" value="Zn(2)-C6 fungal-type DNA-binding domain"/>
    <property type="match status" value="2"/>
</dbReference>